<evidence type="ECO:0000313" key="4">
    <source>
        <dbReference type="Proteomes" id="UP000321379"/>
    </source>
</evidence>
<organism evidence="3 4">
    <name type="scientific">Lacisediminihabitans profunda</name>
    <dbReference type="NCBI Taxonomy" id="2594790"/>
    <lineage>
        <taxon>Bacteria</taxon>
        <taxon>Bacillati</taxon>
        <taxon>Actinomycetota</taxon>
        <taxon>Actinomycetes</taxon>
        <taxon>Micrococcales</taxon>
        <taxon>Microbacteriaceae</taxon>
        <taxon>Lacisediminihabitans</taxon>
    </lineage>
</organism>
<comment type="caution">
    <text evidence="3">The sequence shown here is derived from an EMBL/GenBank/DDBJ whole genome shotgun (WGS) entry which is preliminary data.</text>
</comment>
<feature type="transmembrane region" description="Helical" evidence="2">
    <location>
        <begin position="190"/>
        <end position="212"/>
    </location>
</feature>
<proteinExistence type="predicted"/>
<dbReference type="Pfam" id="PF06197">
    <property type="entry name" value="DUF998"/>
    <property type="match status" value="1"/>
</dbReference>
<keyword evidence="2" id="KW-0472">Membrane</keyword>
<feature type="region of interest" description="Disordered" evidence="1">
    <location>
        <begin position="1"/>
        <end position="40"/>
    </location>
</feature>
<evidence type="ECO:0000313" key="3">
    <source>
        <dbReference type="EMBL" id="TXN30072.1"/>
    </source>
</evidence>
<sequence>MHNSGNLRRAPSGSPDFRGGRDGVGKSAGVMRKGGRMNSRDAPRTRRVFATAAMALVVLYVLVDIVLQLLPPHYSVVTDAESDLAVGPFGWAMQVNFVARAVMSGCVVVVVTLGTPDTWLRRTGSALLAVAGLCSAALALLPTDVNAAGEYGMTPHTAVGFAHVVFATSGFLAVIAAMAVLTRGAGRQRAVLALFLVALAGLVLLALSLTLAPQAVGLAERLCLGGILGWAFALCGTLRNPAEPI</sequence>
<reference evidence="3 4" key="1">
    <citation type="submission" date="2019-08" db="EMBL/GenBank/DDBJ databases">
        <title>Bacterial whole genome sequence for Glaciihabitans sp. CHu50b-6-2.</title>
        <authorList>
            <person name="Jin L."/>
        </authorList>
    </citation>
    <scope>NUCLEOTIDE SEQUENCE [LARGE SCALE GENOMIC DNA]</scope>
    <source>
        <strain evidence="3 4">CHu50b-6-2</strain>
    </source>
</reference>
<dbReference type="InterPro" id="IPR009339">
    <property type="entry name" value="DUF998"/>
</dbReference>
<accession>A0A5C8UNS0</accession>
<gene>
    <name evidence="3" type="ORF">FVP33_13195</name>
</gene>
<dbReference type="Proteomes" id="UP000321379">
    <property type="component" value="Unassembled WGS sequence"/>
</dbReference>
<dbReference type="EMBL" id="VRMG01000008">
    <property type="protein sequence ID" value="TXN30072.1"/>
    <property type="molecule type" value="Genomic_DNA"/>
</dbReference>
<keyword evidence="2" id="KW-0812">Transmembrane</keyword>
<evidence type="ECO:0000256" key="1">
    <source>
        <dbReference type="SAM" id="MobiDB-lite"/>
    </source>
</evidence>
<evidence type="ECO:0000256" key="2">
    <source>
        <dbReference type="SAM" id="Phobius"/>
    </source>
</evidence>
<feature type="transmembrane region" description="Helical" evidence="2">
    <location>
        <begin position="218"/>
        <end position="238"/>
    </location>
</feature>
<dbReference type="AlphaFoldDB" id="A0A5C8UNS0"/>
<feature type="transmembrane region" description="Helical" evidence="2">
    <location>
        <begin position="125"/>
        <end position="141"/>
    </location>
</feature>
<feature type="transmembrane region" description="Helical" evidence="2">
    <location>
        <begin position="161"/>
        <end position="181"/>
    </location>
</feature>
<keyword evidence="4" id="KW-1185">Reference proteome</keyword>
<name>A0A5C8UNS0_9MICO</name>
<feature type="transmembrane region" description="Helical" evidence="2">
    <location>
        <begin position="48"/>
        <end position="71"/>
    </location>
</feature>
<protein>
    <submittedName>
        <fullName evidence="3">DUF998 domain-containing protein</fullName>
    </submittedName>
</protein>
<feature type="transmembrane region" description="Helical" evidence="2">
    <location>
        <begin position="91"/>
        <end position="113"/>
    </location>
</feature>
<keyword evidence="2" id="KW-1133">Transmembrane helix</keyword>